<dbReference type="GO" id="GO:0005524">
    <property type="term" value="F:ATP binding"/>
    <property type="evidence" value="ECO:0007669"/>
    <property type="project" value="InterPro"/>
</dbReference>
<feature type="compositionally biased region" description="Polar residues" evidence="2">
    <location>
        <begin position="24"/>
        <end position="41"/>
    </location>
</feature>
<accession>A0A5C7EQ08</accession>
<feature type="domain" description="AAA+ ATPase" evidence="3">
    <location>
        <begin position="60"/>
        <end position="192"/>
    </location>
</feature>
<protein>
    <submittedName>
        <fullName evidence="4">AAA family ATPase</fullName>
    </submittedName>
</protein>
<dbReference type="OrthoDB" id="5298101at2"/>
<evidence type="ECO:0000259" key="3">
    <source>
        <dbReference type="SMART" id="SM00382"/>
    </source>
</evidence>
<dbReference type="CDD" id="cd00009">
    <property type="entry name" value="AAA"/>
    <property type="match status" value="1"/>
</dbReference>
<dbReference type="Pfam" id="PF01695">
    <property type="entry name" value="IstB_IS21"/>
    <property type="match status" value="1"/>
</dbReference>
<dbReference type="Gene3D" id="3.40.50.300">
    <property type="entry name" value="P-loop containing nucleotide triphosphate hydrolases"/>
    <property type="match status" value="1"/>
</dbReference>
<comment type="caution">
    <text evidence="4">The sequence shown here is derived from an EMBL/GenBank/DDBJ whole genome shotgun (WGS) entry which is preliminary data.</text>
</comment>
<dbReference type="AlphaFoldDB" id="A0A5C7EQ08"/>
<dbReference type="GO" id="GO:0006260">
    <property type="term" value="P:DNA replication"/>
    <property type="evidence" value="ECO:0007669"/>
    <property type="project" value="TreeGrafter"/>
</dbReference>
<dbReference type="PANTHER" id="PTHR30050:SF4">
    <property type="entry name" value="ATP-BINDING PROTEIN RV3427C IN INSERTION SEQUENCE-RELATED"/>
    <property type="match status" value="1"/>
</dbReference>
<dbReference type="NCBIfam" id="NF038214">
    <property type="entry name" value="IS21_help_AAA"/>
    <property type="match status" value="1"/>
</dbReference>
<organism evidence="4 5">
    <name type="scientific">Pelomicrobium methylotrophicum</name>
    <dbReference type="NCBI Taxonomy" id="2602750"/>
    <lineage>
        <taxon>Bacteria</taxon>
        <taxon>Pseudomonadati</taxon>
        <taxon>Pseudomonadota</taxon>
        <taxon>Hydrogenophilia</taxon>
        <taxon>Hydrogenophilia incertae sedis</taxon>
        <taxon>Pelomicrobium</taxon>
    </lineage>
</organism>
<reference evidence="4 5" key="1">
    <citation type="submission" date="2019-08" db="EMBL/GenBank/DDBJ databases">
        <title>Pelomicrobium methylotrophicum gen. nov., sp. nov. a moderately thermophilic, facultatively anaerobic, lithoautotrophic and methylotrophic bacterium isolated from a terrestrial mud volcano.</title>
        <authorList>
            <person name="Slobodkina G.B."/>
            <person name="Merkel A.Y."/>
            <person name="Slobodkin A.I."/>
        </authorList>
    </citation>
    <scope>NUCLEOTIDE SEQUENCE [LARGE SCALE GENOMIC DNA]</scope>
    <source>
        <strain evidence="4 5">SM250</strain>
    </source>
</reference>
<gene>
    <name evidence="4" type="ORF">FR698_14520</name>
</gene>
<keyword evidence="5" id="KW-1185">Reference proteome</keyword>
<dbReference type="InterPro" id="IPR027417">
    <property type="entry name" value="P-loop_NTPase"/>
</dbReference>
<dbReference type="InParanoid" id="A0A5C7EQ08"/>
<dbReference type="InterPro" id="IPR003593">
    <property type="entry name" value="AAA+_ATPase"/>
</dbReference>
<dbReference type="InterPro" id="IPR002611">
    <property type="entry name" value="IstB_ATP-bd"/>
</dbReference>
<evidence type="ECO:0000256" key="1">
    <source>
        <dbReference type="ARBA" id="ARBA00008059"/>
    </source>
</evidence>
<evidence type="ECO:0000313" key="5">
    <source>
        <dbReference type="Proteomes" id="UP000321201"/>
    </source>
</evidence>
<dbReference type="SMART" id="SM00382">
    <property type="entry name" value="AAA"/>
    <property type="match status" value="1"/>
</dbReference>
<dbReference type="Proteomes" id="UP000321201">
    <property type="component" value="Unassembled WGS sequence"/>
</dbReference>
<dbReference type="InterPro" id="IPR047661">
    <property type="entry name" value="IstB"/>
</dbReference>
<proteinExistence type="inferred from homology"/>
<evidence type="ECO:0000256" key="2">
    <source>
        <dbReference type="SAM" id="MobiDB-lite"/>
    </source>
</evidence>
<feature type="region of interest" description="Disordered" evidence="2">
    <location>
        <begin position="24"/>
        <end position="43"/>
    </location>
</feature>
<comment type="similarity">
    <text evidence="1">Belongs to the IS21/IS1162 putative ATP-binding protein family.</text>
</comment>
<name>A0A5C7EQ08_9PROT</name>
<sequence length="242" mass="26035">MRRPSAAPGTANAVGVRPARSLSSLGSSAMGTSRRSLTGPQPSLVPKQIRELSACRWIAHGENVLLLGPPGVGKTHLAIALGREAIDAGYSVLFTTAPALAAQLARAHADGRPDERHSRFAKLRLLIVDELGYLPFEQNAAHLFFQLVSGRYEQCSLLITSNRTVSEWRTVFGDAAAATAILDRLLHHSPGNTIRGESYRLKGRRRAGVLSQPNPGHIYQPLTSTHRGINSECRRGSIPGVA</sequence>
<dbReference type="PANTHER" id="PTHR30050">
    <property type="entry name" value="CHROMOSOMAL REPLICATION INITIATOR PROTEIN DNAA"/>
    <property type="match status" value="1"/>
</dbReference>
<evidence type="ECO:0000313" key="4">
    <source>
        <dbReference type="EMBL" id="TXF10574.1"/>
    </source>
</evidence>
<dbReference type="EMBL" id="VPFL01000026">
    <property type="protein sequence ID" value="TXF10574.1"/>
    <property type="molecule type" value="Genomic_DNA"/>
</dbReference>
<dbReference type="SUPFAM" id="SSF52540">
    <property type="entry name" value="P-loop containing nucleoside triphosphate hydrolases"/>
    <property type="match status" value="1"/>
</dbReference>